<feature type="chain" id="PRO_5028184725" description="beta-glucosidase" evidence="9">
    <location>
        <begin position="16"/>
        <end position="497"/>
    </location>
</feature>
<dbReference type="OrthoDB" id="65569at2759"/>
<dbReference type="PANTHER" id="PTHR10353">
    <property type="entry name" value="GLYCOSYL HYDROLASE"/>
    <property type="match status" value="1"/>
</dbReference>
<comment type="subunit">
    <text evidence="2">Homodimer.</text>
</comment>
<keyword evidence="6" id="KW-0326">Glycosidase</keyword>
<keyword evidence="4" id="KW-0378">Hydrolase</keyword>
<dbReference type="KEGG" id="dvv:114332246"/>
<dbReference type="FunFam" id="3.20.20.80:FF:000013">
    <property type="entry name" value="lactase-phlorizin hydrolase"/>
    <property type="match status" value="1"/>
</dbReference>
<dbReference type="PANTHER" id="PTHR10353:SF36">
    <property type="entry name" value="LP05116P"/>
    <property type="match status" value="1"/>
</dbReference>
<evidence type="ECO:0000256" key="7">
    <source>
        <dbReference type="PROSITE-ProRule" id="PRU10055"/>
    </source>
</evidence>
<dbReference type="GO" id="GO:0005975">
    <property type="term" value="P:carbohydrate metabolic process"/>
    <property type="evidence" value="ECO:0007669"/>
    <property type="project" value="InterPro"/>
</dbReference>
<dbReference type="SUPFAM" id="SSF51445">
    <property type="entry name" value="(Trans)glycosidases"/>
    <property type="match status" value="1"/>
</dbReference>
<dbReference type="PROSITE" id="PS00572">
    <property type="entry name" value="GLYCOSYL_HYDROL_F1_1"/>
    <property type="match status" value="1"/>
</dbReference>
<gene>
    <name evidence="10" type="primary">LOC114332246</name>
</gene>
<name>A0A6P7FSP6_DIAVI</name>
<evidence type="ECO:0000256" key="6">
    <source>
        <dbReference type="ARBA" id="ARBA00023295"/>
    </source>
</evidence>
<accession>A0A6P7FSP6</accession>
<dbReference type="InterPro" id="IPR017853">
    <property type="entry name" value="GH"/>
</dbReference>
<reference evidence="10" key="1">
    <citation type="submission" date="2025-08" db="UniProtKB">
        <authorList>
            <consortium name="RefSeq"/>
        </authorList>
    </citation>
    <scope>IDENTIFICATION</scope>
    <source>
        <tissue evidence="10">Whole insect</tissue>
    </source>
</reference>
<dbReference type="InterPro" id="IPR018120">
    <property type="entry name" value="Glyco_hydro_1_AS"/>
</dbReference>
<dbReference type="Gene3D" id="3.20.20.80">
    <property type="entry name" value="Glycosidases"/>
    <property type="match status" value="1"/>
</dbReference>
<dbReference type="EC" id="3.2.1.21" evidence="3"/>
<evidence type="ECO:0000256" key="3">
    <source>
        <dbReference type="ARBA" id="ARBA00012744"/>
    </source>
</evidence>
<proteinExistence type="inferred from homology"/>
<dbReference type="PRINTS" id="PR00131">
    <property type="entry name" value="GLHYDRLASE1"/>
</dbReference>
<dbReference type="InParanoid" id="A0A6P7FSP6"/>
<dbReference type="GO" id="GO:0008422">
    <property type="term" value="F:beta-glucosidase activity"/>
    <property type="evidence" value="ECO:0007669"/>
    <property type="project" value="TreeGrafter"/>
</dbReference>
<sequence>MKVFIFALLLGVCLAQNADTNPRRFPASFKLGVANAAAQIEGAWEEDGKGEHIWDRWSKVRPEMISDRSTPAVAADSYHKYKEDVRLIKEMGLDVYRLSISWARIYPTGYPTAEPNAAGVQYYKNLLAECKQNGIQVMATLYHWDLPQQLQDDFGGWLNETVVDLFAAFADVSFKLFGDDVTWWITINEPKQVCHAGYGDGYFAPGVVSSGVGEYTCARNVLLAHAKAYHNYNDNYKASQGGKVSMVIDTLWFEPGSDSDADKDAAERLLQFGFGLYGNPIFNGDWPKLVKDRVAMRSEKEGFKQSRLPAWTQEEIDYIKGTGDFVALNHYATHMANGTNEAPIGNPSFGSDISAMEWARPEWPKGDGDWFSIVPWGLRKLLVWLKDTYNDQEIIITENGLSDNTGVLEDDHRVDYFRDYISNCLDAIYEDNVNLSTYIAWSIIDDWEWGGGYKSFLGMYKVDFNDPERPRIKRKSADYFTQIVKNRCLVDADKCVD</sequence>
<evidence type="ECO:0000256" key="4">
    <source>
        <dbReference type="ARBA" id="ARBA00022801"/>
    </source>
</evidence>
<dbReference type="AlphaFoldDB" id="A0A6P7FSP6"/>
<evidence type="ECO:0000256" key="8">
    <source>
        <dbReference type="RuleBase" id="RU003690"/>
    </source>
</evidence>
<evidence type="ECO:0000313" key="10">
    <source>
        <dbReference type="RefSeq" id="XP_028137807.1"/>
    </source>
</evidence>
<keyword evidence="9" id="KW-0732">Signal</keyword>
<dbReference type="InterPro" id="IPR001360">
    <property type="entry name" value="Glyco_hydro_1"/>
</dbReference>
<evidence type="ECO:0000256" key="1">
    <source>
        <dbReference type="ARBA" id="ARBA00010838"/>
    </source>
</evidence>
<evidence type="ECO:0000256" key="9">
    <source>
        <dbReference type="SAM" id="SignalP"/>
    </source>
</evidence>
<keyword evidence="5" id="KW-0325">Glycoprotein</keyword>
<feature type="signal peptide" evidence="9">
    <location>
        <begin position="1"/>
        <end position="15"/>
    </location>
</feature>
<protein>
    <recommendedName>
        <fullName evidence="3">beta-glucosidase</fullName>
        <ecNumber evidence="3">3.2.1.21</ecNumber>
    </recommendedName>
</protein>
<dbReference type="Pfam" id="PF00232">
    <property type="entry name" value="Glyco_hydro_1"/>
    <property type="match status" value="1"/>
</dbReference>
<feature type="active site" description="Nucleophile" evidence="7">
    <location>
        <position position="398"/>
    </location>
</feature>
<dbReference type="RefSeq" id="XP_028137807.1">
    <property type="nucleotide sequence ID" value="XM_028282006.1"/>
</dbReference>
<comment type="similarity">
    <text evidence="1 8">Belongs to the glycosyl hydrolase 1 family.</text>
</comment>
<evidence type="ECO:0000256" key="5">
    <source>
        <dbReference type="ARBA" id="ARBA00023180"/>
    </source>
</evidence>
<organism evidence="10">
    <name type="scientific">Diabrotica virgifera virgifera</name>
    <name type="common">western corn rootworm</name>
    <dbReference type="NCBI Taxonomy" id="50390"/>
    <lineage>
        <taxon>Eukaryota</taxon>
        <taxon>Metazoa</taxon>
        <taxon>Ecdysozoa</taxon>
        <taxon>Arthropoda</taxon>
        <taxon>Hexapoda</taxon>
        <taxon>Insecta</taxon>
        <taxon>Pterygota</taxon>
        <taxon>Neoptera</taxon>
        <taxon>Endopterygota</taxon>
        <taxon>Coleoptera</taxon>
        <taxon>Polyphaga</taxon>
        <taxon>Cucujiformia</taxon>
        <taxon>Chrysomeloidea</taxon>
        <taxon>Chrysomelidae</taxon>
        <taxon>Galerucinae</taxon>
        <taxon>Diabroticina</taxon>
        <taxon>Diabroticites</taxon>
        <taxon>Diabrotica</taxon>
    </lineage>
</organism>
<evidence type="ECO:0000256" key="2">
    <source>
        <dbReference type="ARBA" id="ARBA00011738"/>
    </source>
</evidence>